<evidence type="ECO:0000313" key="1">
    <source>
        <dbReference type="EMBL" id="EFX86209.1"/>
    </source>
</evidence>
<organism evidence="1 2">
    <name type="scientific">Daphnia pulex</name>
    <name type="common">Water flea</name>
    <dbReference type="NCBI Taxonomy" id="6669"/>
    <lineage>
        <taxon>Eukaryota</taxon>
        <taxon>Metazoa</taxon>
        <taxon>Ecdysozoa</taxon>
        <taxon>Arthropoda</taxon>
        <taxon>Crustacea</taxon>
        <taxon>Branchiopoda</taxon>
        <taxon>Diplostraca</taxon>
        <taxon>Cladocera</taxon>
        <taxon>Anomopoda</taxon>
        <taxon>Daphniidae</taxon>
        <taxon>Daphnia</taxon>
    </lineage>
</organism>
<evidence type="ECO:0000313" key="2">
    <source>
        <dbReference type="Proteomes" id="UP000000305"/>
    </source>
</evidence>
<protein>
    <submittedName>
        <fullName evidence="1">Uncharacterized protein</fullName>
    </submittedName>
</protein>
<dbReference type="HOGENOM" id="CLU_108642_0_0_1"/>
<dbReference type="OrthoDB" id="10455513at2759"/>
<dbReference type="EMBL" id="GL732530">
    <property type="protein sequence ID" value="EFX86209.1"/>
    <property type="molecule type" value="Genomic_DNA"/>
</dbReference>
<accession>E9G2A0</accession>
<gene>
    <name evidence="1" type="ORF">DAPPUDRAFT_236922</name>
</gene>
<dbReference type="Proteomes" id="UP000000305">
    <property type="component" value="Unassembled WGS sequence"/>
</dbReference>
<dbReference type="InParanoid" id="E9G2A0"/>
<keyword evidence="2" id="KW-1185">Reference proteome</keyword>
<reference evidence="1 2" key="1">
    <citation type="journal article" date="2011" name="Science">
        <title>The ecoresponsive genome of Daphnia pulex.</title>
        <authorList>
            <person name="Colbourne J.K."/>
            <person name="Pfrender M.E."/>
            <person name="Gilbert D."/>
            <person name="Thomas W.K."/>
            <person name="Tucker A."/>
            <person name="Oakley T.H."/>
            <person name="Tokishita S."/>
            <person name="Aerts A."/>
            <person name="Arnold G.J."/>
            <person name="Basu M.K."/>
            <person name="Bauer D.J."/>
            <person name="Caceres C.E."/>
            <person name="Carmel L."/>
            <person name="Casola C."/>
            <person name="Choi J.H."/>
            <person name="Detter J.C."/>
            <person name="Dong Q."/>
            <person name="Dusheyko S."/>
            <person name="Eads B.D."/>
            <person name="Frohlich T."/>
            <person name="Geiler-Samerotte K.A."/>
            <person name="Gerlach D."/>
            <person name="Hatcher P."/>
            <person name="Jogdeo S."/>
            <person name="Krijgsveld J."/>
            <person name="Kriventseva E.V."/>
            <person name="Kultz D."/>
            <person name="Laforsch C."/>
            <person name="Lindquist E."/>
            <person name="Lopez J."/>
            <person name="Manak J.R."/>
            <person name="Muller J."/>
            <person name="Pangilinan J."/>
            <person name="Patwardhan R.P."/>
            <person name="Pitluck S."/>
            <person name="Pritham E.J."/>
            <person name="Rechtsteiner A."/>
            <person name="Rho M."/>
            <person name="Rogozin I.B."/>
            <person name="Sakarya O."/>
            <person name="Salamov A."/>
            <person name="Schaack S."/>
            <person name="Shapiro H."/>
            <person name="Shiga Y."/>
            <person name="Skalitzky C."/>
            <person name="Smith Z."/>
            <person name="Souvorov A."/>
            <person name="Sung W."/>
            <person name="Tang Z."/>
            <person name="Tsuchiya D."/>
            <person name="Tu H."/>
            <person name="Vos H."/>
            <person name="Wang M."/>
            <person name="Wolf Y.I."/>
            <person name="Yamagata H."/>
            <person name="Yamada T."/>
            <person name="Ye Y."/>
            <person name="Shaw J.R."/>
            <person name="Andrews J."/>
            <person name="Crease T.J."/>
            <person name="Tang H."/>
            <person name="Lucas S.M."/>
            <person name="Robertson H.M."/>
            <person name="Bork P."/>
            <person name="Koonin E.V."/>
            <person name="Zdobnov E.M."/>
            <person name="Grigoriev I.V."/>
            <person name="Lynch M."/>
            <person name="Boore J.L."/>
        </authorList>
    </citation>
    <scope>NUCLEOTIDE SEQUENCE [LARGE SCALE GENOMIC DNA]</scope>
</reference>
<proteinExistence type="predicted"/>
<dbReference type="PhylomeDB" id="E9G2A0"/>
<name>E9G2A0_DAPPU</name>
<dbReference type="KEGG" id="dpx:DAPPUDRAFT_236922"/>
<sequence length="152" mass="16960">MKSVKARSFIMESCGPLVPMLTFVHDGRGTSTNVHPYLRDARSSSFTASKHNLFYFTGDLANYYSSNKAHLGDVEKMDFVIFNGRHRSPSDVAPLLVRTKLVINVDHRIVVNPLSATPLFSPARAVLFGLVVYKPRGRRVAKPKICRKASLL</sequence>
<dbReference type="AlphaFoldDB" id="E9G2A0"/>